<name>A0A8D8RFN2_9HEMI</name>
<proteinExistence type="predicted"/>
<evidence type="ECO:0000313" key="1">
    <source>
        <dbReference type="EMBL" id="CAG6648832.1"/>
    </source>
</evidence>
<accession>A0A8D8RFN2</accession>
<sequence>MPITFSFRPHSSRLSATASDWEEPVLFSRGGTPNNCSSPPLLTRMANLSTFSFLVRLGNNLPSQCTTVPSKFLFLNLSLTCFVLCSLKIILRSLIVVRLRTNSSVFTFKASTG</sequence>
<organism evidence="1">
    <name type="scientific">Cacopsylla melanoneura</name>
    <dbReference type="NCBI Taxonomy" id="428564"/>
    <lineage>
        <taxon>Eukaryota</taxon>
        <taxon>Metazoa</taxon>
        <taxon>Ecdysozoa</taxon>
        <taxon>Arthropoda</taxon>
        <taxon>Hexapoda</taxon>
        <taxon>Insecta</taxon>
        <taxon>Pterygota</taxon>
        <taxon>Neoptera</taxon>
        <taxon>Paraneoptera</taxon>
        <taxon>Hemiptera</taxon>
        <taxon>Sternorrhyncha</taxon>
        <taxon>Psylloidea</taxon>
        <taxon>Psyllidae</taxon>
        <taxon>Psyllinae</taxon>
        <taxon>Cacopsylla</taxon>
    </lineage>
</organism>
<dbReference type="AlphaFoldDB" id="A0A8D8RFN2"/>
<reference evidence="1" key="1">
    <citation type="submission" date="2021-05" db="EMBL/GenBank/DDBJ databases">
        <authorList>
            <person name="Alioto T."/>
            <person name="Alioto T."/>
            <person name="Gomez Garrido J."/>
        </authorList>
    </citation>
    <scope>NUCLEOTIDE SEQUENCE</scope>
</reference>
<protein>
    <submittedName>
        <fullName evidence="1">Uncharacterized protein</fullName>
    </submittedName>
</protein>
<dbReference type="EMBL" id="HBUF01154329">
    <property type="protein sequence ID" value="CAG6648832.1"/>
    <property type="molecule type" value="Transcribed_RNA"/>
</dbReference>